<dbReference type="Proteomes" id="UP000268291">
    <property type="component" value="Unassembled WGS sequence"/>
</dbReference>
<reference evidence="2 4" key="1">
    <citation type="submission" date="2018-03" db="EMBL/GenBank/DDBJ databases">
        <title>Genomic Encyclopedia of Archaeal and Bacterial Type Strains, Phase II (KMG-II): from individual species to whole genera.</title>
        <authorList>
            <person name="Goeker M."/>
        </authorList>
    </citation>
    <scope>NUCLEOTIDE SEQUENCE [LARGE SCALE GENOMIC DNA]</scope>
    <source>
        <strain evidence="2 4">DSM 21548</strain>
    </source>
</reference>
<reference evidence="3 5" key="2">
    <citation type="submission" date="2018-12" db="EMBL/GenBank/DDBJ databases">
        <authorList>
            <person name="hu s."/>
            <person name="Xu Y."/>
            <person name="Xu B."/>
            <person name="Li F."/>
        </authorList>
    </citation>
    <scope>NUCLEOTIDE SEQUENCE [LARGE SCALE GENOMIC DNA]</scope>
    <source>
        <strain evidence="3 5">KSW2-17</strain>
    </source>
</reference>
<dbReference type="InterPro" id="IPR037523">
    <property type="entry name" value="VOC_core"/>
</dbReference>
<dbReference type="InterPro" id="IPR029068">
    <property type="entry name" value="Glyas_Bleomycin-R_OHBP_Dase"/>
</dbReference>
<proteinExistence type="predicted"/>
<dbReference type="SUPFAM" id="SSF54593">
    <property type="entry name" value="Glyoxalase/Bleomycin resistance protein/Dihydroxybiphenyl dioxygenase"/>
    <property type="match status" value="1"/>
</dbReference>
<dbReference type="PANTHER" id="PTHR33993">
    <property type="entry name" value="GLYOXALASE-RELATED"/>
    <property type="match status" value="1"/>
</dbReference>
<dbReference type="GO" id="GO:0016829">
    <property type="term" value="F:lyase activity"/>
    <property type="evidence" value="ECO:0007669"/>
    <property type="project" value="UniProtKB-KW"/>
</dbReference>
<sequence>MGRIIHVELTTDDLHGASDFFSHAFGWQLTPSEFVEDYLTADTGAGGGIDGALMTARHQKQPVIVWIEVQDIHETIRDVVKAGGIADGEVHDLPGEGLVTYITDPDGLVFGVKQPVATDALL</sequence>
<name>A0A2P8GVW1_9MICO</name>
<evidence type="ECO:0000313" key="3">
    <source>
        <dbReference type="EMBL" id="RUQ87342.1"/>
    </source>
</evidence>
<dbReference type="Gene3D" id="3.10.180.10">
    <property type="entry name" value="2,3-Dihydroxybiphenyl 1,2-Dioxygenase, domain 1"/>
    <property type="match status" value="1"/>
</dbReference>
<comment type="caution">
    <text evidence="2">The sequence shown here is derived from an EMBL/GenBank/DDBJ whole genome shotgun (WGS) entry which is preliminary data.</text>
</comment>
<organism evidence="2 4">
    <name type="scientific">Labedella gwakjiensis</name>
    <dbReference type="NCBI Taxonomy" id="390269"/>
    <lineage>
        <taxon>Bacteria</taxon>
        <taxon>Bacillati</taxon>
        <taxon>Actinomycetota</taxon>
        <taxon>Actinomycetes</taxon>
        <taxon>Micrococcales</taxon>
        <taxon>Microbacteriaceae</taxon>
        <taxon>Labedella</taxon>
    </lineage>
</organism>
<dbReference type="Proteomes" id="UP000241203">
    <property type="component" value="Unassembled WGS sequence"/>
</dbReference>
<dbReference type="PANTHER" id="PTHR33993:SF14">
    <property type="entry name" value="GB|AAF24581.1"/>
    <property type="match status" value="1"/>
</dbReference>
<feature type="domain" description="VOC" evidence="1">
    <location>
        <begin position="3"/>
        <end position="115"/>
    </location>
</feature>
<dbReference type="InterPro" id="IPR052164">
    <property type="entry name" value="Anthracycline_SecMetBiosynth"/>
</dbReference>
<dbReference type="OrthoDB" id="9793039at2"/>
<keyword evidence="5" id="KW-1185">Reference proteome</keyword>
<evidence type="ECO:0000259" key="1">
    <source>
        <dbReference type="PROSITE" id="PS51819"/>
    </source>
</evidence>
<dbReference type="RefSeq" id="WP_106563164.1">
    <property type="nucleotide sequence ID" value="NZ_PYAU01000001.1"/>
</dbReference>
<dbReference type="AlphaFoldDB" id="A0A2P8GVW1"/>
<evidence type="ECO:0000313" key="5">
    <source>
        <dbReference type="Proteomes" id="UP000268291"/>
    </source>
</evidence>
<dbReference type="EMBL" id="RZGY01000001">
    <property type="protein sequence ID" value="RUQ87342.1"/>
    <property type="molecule type" value="Genomic_DNA"/>
</dbReference>
<dbReference type="PROSITE" id="PS51819">
    <property type="entry name" value="VOC"/>
    <property type="match status" value="1"/>
</dbReference>
<accession>A0A2P8GVW1</accession>
<dbReference type="InterPro" id="IPR004360">
    <property type="entry name" value="Glyas_Fos-R_dOase_dom"/>
</dbReference>
<dbReference type="EMBL" id="PYAU01000001">
    <property type="protein sequence ID" value="PSL38106.1"/>
    <property type="molecule type" value="Genomic_DNA"/>
</dbReference>
<keyword evidence="2" id="KW-0456">Lyase</keyword>
<dbReference type="Pfam" id="PF00903">
    <property type="entry name" value="Glyoxalase"/>
    <property type="match status" value="1"/>
</dbReference>
<evidence type="ECO:0000313" key="2">
    <source>
        <dbReference type="EMBL" id="PSL38106.1"/>
    </source>
</evidence>
<gene>
    <name evidence="2" type="ORF">CLV49_1718</name>
    <name evidence="3" type="ORF">ELQ93_10615</name>
</gene>
<protein>
    <submittedName>
        <fullName evidence="2">Putative enzyme related to lactoylglutathione lyase</fullName>
    </submittedName>
</protein>
<evidence type="ECO:0000313" key="4">
    <source>
        <dbReference type="Proteomes" id="UP000241203"/>
    </source>
</evidence>